<sequence>MYRCQQTIYGKRVQCLQWDSKHRYHRKEGKEKVVKVNLSERQPEKQGAQLSDSPDYNIDNASRGNTETTHVVNHKEDEERIQKEVLQQHITNPDQQPIVHDCDGEGKESKEVVVKESLSERELAQPFSDGPDYNSDNPSSQKTETADLNQMQAKAGIPDIPQEVLQQHGTNLDQQSIVLNFDGEDTSDTENDEHIAVPQLRRKKVPWTIEEEQMLREGVSKFPSTAGGNIPWKEILDLGSSAFLNCRTSVDLKDKWRNMCKGSPKPK</sequence>
<feature type="region of interest" description="Disordered" evidence="1">
    <location>
        <begin position="88"/>
        <end position="144"/>
    </location>
</feature>
<dbReference type="Pfam" id="PF13921">
    <property type="entry name" value="Myb_DNA-bind_6"/>
    <property type="match status" value="1"/>
</dbReference>
<gene>
    <name evidence="3" type="ORF">SLEP1_g36708</name>
</gene>
<dbReference type="PANTHER" id="PTHR47863">
    <property type="entry name" value="RING/FYVE/PHD ZINC FINGER SUPERFAMILY PROTEIN"/>
    <property type="match status" value="1"/>
</dbReference>
<evidence type="ECO:0000313" key="4">
    <source>
        <dbReference type="Proteomes" id="UP001054252"/>
    </source>
</evidence>
<protein>
    <recommendedName>
        <fullName evidence="2">Myb-like domain-containing protein</fullName>
    </recommendedName>
</protein>
<feature type="compositionally biased region" description="Basic and acidic residues" evidence="1">
    <location>
        <begin position="100"/>
        <end position="123"/>
    </location>
</feature>
<organism evidence="3 4">
    <name type="scientific">Rubroshorea leprosula</name>
    <dbReference type="NCBI Taxonomy" id="152421"/>
    <lineage>
        <taxon>Eukaryota</taxon>
        <taxon>Viridiplantae</taxon>
        <taxon>Streptophyta</taxon>
        <taxon>Embryophyta</taxon>
        <taxon>Tracheophyta</taxon>
        <taxon>Spermatophyta</taxon>
        <taxon>Magnoliopsida</taxon>
        <taxon>eudicotyledons</taxon>
        <taxon>Gunneridae</taxon>
        <taxon>Pentapetalae</taxon>
        <taxon>rosids</taxon>
        <taxon>malvids</taxon>
        <taxon>Malvales</taxon>
        <taxon>Dipterocarpaceae</taxon>
        <taxon>Rubroshorea</taxon>
    </lineage>
</organism>
<feature type="domain" description="Myb-like" evidence="2">
    <location>
        <begin position="199"/>
        <end position="260"/>
    </location>
</feature>
<dbReference type="SMART" id="SM00717">
    <property type="entry name" value="SANT"/>
    <property type="match status" value="1"/>
</dbReference>
<name>A0AAV5KSC4_9ROSI</name>
<dbReference type="PANTHER" id="PTHR47863:SF4">
    <property type="entry name" value="RING_FYVE_PHD ZINC FINGER SUPERFAMILY PROTEIN"/>
    <property type="match status" value="1"/>
</dbReference>
<dbReference type="PROSITE" id="PS50090">
    <property type="entry name" value="MYB_LIKE"/>
    <property type="match status" value="1"/>
</dbReference>
<reference evidence="3 4" key="1">
    <citation type="journal article" date="2021" name="Commun. Biol.">
        <title>The genome of Shorea leprosula (Dipterocarpaceae) highlights the ecological relevance of drought in aseasonal tropical rainforests.</title>
        <authorList>
            <person name="Ng K.K.S."/>
            <person name="Kobayashi M.J."/>
            <person name="Fawcett J.A."/>
            <person name="Hatakeyama M."/>
            <person name="Paape T."/>
            <person name="Ng C.H."/>
            <person name="Ang C.C."/>
            <person name="Tnah L.H."/>
            <person name="Lee C.T."/>
            <person name="Nishiyama T."/>
            <person name="Sese J."/>
            <person name="O'Brien M.J."/>
            <person name="Copetti D."/>
            <person name="Mohd Noor M.I."/>
            <person name="Ong R.C."/>
            <person name="Putra M."/>
            <person name="Sireger I.Z."/>
            <person name="Indrioko S."/>
            <person name="Kosugi Y."/>
            <person name="Izuno A."/>
            <person name="Isagi Y."/>
            <person name="Lee S.L."/>
            <person name="Shimizu K.K."/>
        </authorList>
    </citation>
    <scope>NUCLEOTIDE SEQUENCE [LARGE SCALE GENOMIC DNA]</scope>
    <source>
        <strain evidence="3">214</strain>
    </source>
</reference>
<evidence type="ECO:0000313" key="3">
    <source>
        <dbReference type="EMBL" id="GKV27546.1"/>
    </source>
</evidence>
<dbReference type="Gene3D" id="1.10.246.220">
    <property type="match status" value="1"/>
</dbReference>
<comment type="caution">
    <text evidence="3">The sequence shown here is derived from an EMBL/GenBank/DDBJ whole genome shotgun (WGS) entry which is preliminary data.</text>
</comment>
<dbReference type="EMBL" id="BPVZ01000076">
    <property type="protein sequence ID" value="GKV27546.1"/>
    <property type="molecule type" value="Genomic_DNA"/>
</dbReference>
<dbReference type="Proteomes" id="UP001054252">
    <property type="component" value="Unassembled WGS sequence"/>
</dbReference>
<keyword evidence="4" id="KW-1185">Reference proteome</keyword>
<accession>A0AAV5KSC4</accession>
<feature type="compositionally biased region" description="Polar residues" evidence="1">
    <location>
        <begin position="134"/>
        <end position="144"/>
    </location>
</feature>
<feature type="region of interest" description="Disordered" evidence="1">
    <location>
        <begin position="37"/>
        <end position="66"/>
    </location>
</feature>
<dbReference type="AlphaFoldDB" id="A0AAV5KSC4"/>
<dbReference type="CDD" id="cd11660">
    <property type="entry name" value="SANT_TRF"/>
    <property type="match status" value="1"/>
</dbReference>
<feature type="compositionally biased region" description="Polar residues" evidence="1">
    <location>
        <begin position="48"/>
        <end position="66"/>
    </location>
</feature>
<proteinExistence type="predicted"/>
<dbReference type="SUPFAM" id="SSF46689">
    <property type="entry name" value="Homeodomain-like"/>
    <property type="match status" value="1"/>
</dbReference>
<dbReference type="InterPro" id="IPR009057">
    <property type="entry name" value="Homeodomain-like_sf"/>
</dbReference>
<evidence type="ECO:0000259" key="2">
    <source>
        <dbReference type="PROSITE" id="PS50090"/>
    </source>
</evidence>
<dbReference type="InterPro" id="IPR001005">
    <property type="entry name" value="SANT/Myb"/>
</dbReference>
<evidence type="ECO:0000256" key="1">
    <source>
        <dbReference type="SAM" id="MobiDB-lite"/>
    </source>
</evidence>